<dbReference type="Gene3D" id="2.160.20.10">
    <property type="entry name" value="Single-stranded right-handed beta-helix, Pectin lyase-like"/>
    <property type="match status" value="1"/>
</dbReference>
<organism evidence="1">
    <name type="scientific">Leptospira ellisii</name>
    <dbReference type="NCBI Taxonomy" id="2023197"/>
    <lineage>
        <taxon>Bacteria</taxon>
        <taxon>Pseudomonadati</taxon>
        <taxon>Spirochaetota</taxon>
        <taxon>Spirochaetia</taxon>
        <taxon>Leptospirales</taxon>
        <taxon>Leptospiraceae</taxon>
        <taxon>Leptospira</taxon>
    </lineage>
</organism>
<protein>
    <submittedName>
        <fullName evidence="1">Uncharacterized protein</fullName>
    </submittedName>
</protein>
<name>A0A2N0BAY9_9LEPT</name>
<dbReference type="InterPro" id="IPR012334">
    <property type="entry name" value="Pectin_lyas_fold"/>
</dbReference>
<dbReference type="SUPFAM" id="SSF51126">
    <property type="entry name" value="Pectin lyase-like"/>
    <property type="match status" value="1"/>
</dbReference>
<dbReference type="SMART" id="SM00710">
    <property type="entry name" value="PbH1"/>
    <property type="match status" value="7"/>
</dbReference>
<sequence>MGSFRFSKKSLDFAGFTRLLTLFLCFGILFCVPKPENISITESSLFFRLYTKTFGGDPVSVSLKVKVQGLNNPGTLTVRNQDSETIAISANGEYSFPTPMTEFSNFTVSIISQPVTVPSQTCLITNPNGTITQSANLVEINCGTSFFPLQLNVFGIELLPTGSLTVRNGAVDTLNVTADGIYTFNGQIPDQGTYSVRVLGSPANHTCTVEAATPPNGMINNAAATLNVNCLSALYTDPPNQTALLDTDNIVVTFSKPIQPGTCAFTPPTPAPPSVCNFDLQISAAGINTVGNQAILSPAGNWPGGSNQCIQLTGCLENGTGKPFQIPRPATFTVASPGNIKYVKPSGVSSVGSCDTLGTACNSVSYAASRCIPGGVCTVLVAQGTYDVNAMFERIQLTPGLQLIGGFNNTFTVRDPKTYTTTVRDRISAGACGNTGIASSCAPIYNATGMNTNFDIVIKGFTILTNPNNSNSTGILLDTINVGGNRIFITENTILGSLSTGAYCFLCTNSGITAIAIPRLHIVGNYLVGGSGNSRSVGILLMNNTNSIITNNSISGASHSGIGQDDASAGIWISNLVRSSTQLVYITNNLIQSHHVIASPPVNVLNSYGVMALEVDSPDLVMTHNSIYGGDGTQRSVGIIQQANATLTDVTLVNNQISANGGASIQSYCLNYDTTNTVGGNSDIRGNNFSGCAIVAQTSFSSFGLCAAEPAPIKSVPGCATFLTNAGQINFRHNPNFVVPNGPLNVFKLGAVSRCNSVFGGQPTPAVTGFLTQFDFSIAGRTNNAAPDPVPPGSIGFSIGAHEFDGNCNP</sequence>
<dbReference type="EMBL" id="NPEF01000048">
    <property type="protein sequence ID" value="PJZ93705.1"/>
    <property type="molecule type" value="Genomic_DNA"/>
</dbReference>
<dbReference type="InterPro" id="IPR011050">
    <property type="entry name" value="Pectin_lyase_fold/virulence"/>
</dbReference>
<evidence type="ECO:0000313" key="1">
    <source>
        <dbReference type="EMBL" id="PJZ93705.1"/>
    </source>
</evidence>
<dbReference type="InterPro" id="IPR006626">
    <property type="entry name" value="PbH1"/>
</dbReference>
<accession>A0A2N0BAY9</accession>
<reference evidence="1" key="1">
    <citation type="submission" date="2017-07" db="EMBL/GenBank/DDBJ databases">
        <title>Leptospira spp. isolated from tropical soils.</title>
        <authorList>
            <person name="Thibeaux R."/>
            <person name="Iraola G."/>
            <person name="Ferres I."/>
            <person name="Bierque E."/>
            <person name="Girault D."/>
            <person name="Soupe-Gilbert M.-E."/>
            <person name="Picardeau M."/>
            <person name="Goarant C."/>
        </authorList>
    </citation>
    <scope>NUCLEOTIDE SEQUENCE [LARGE SCALE GENOMIC DNA]</scope>
    <source>
        <strain evidence="1">ATI7-C-A5</strain>
    </source>
</reference>
<gene>
    <name evidence="1" type="ORF">CH379_06430</name>
</gene>
<dbReference type="AlphaFoldDB" id="A0A2N0BAY9"/>
<accession>A0A2N0BQQ6</accession>
<proteinExistence type="predicted"/>
<comment type="caution">
    <text evidence="1">The sequence shown here is derived from an EMBL/GenBank/DDBJ whole genome shotgun (WGS) entry which is preliminary data.</text>
</comment>